<gene>
    <name evidence="1" type="ORF">ERS132410_02165</name>
</gene>
<proteinExistence type="predicted"/>
<reference evidence="1 2" key="1">
    <citation type="submission" date="2016-02" db="EMBL/GenBank/DDBJ databases">
        <authorList>
            <consortium name="Pathogen Informatics"/>
        </authorList>
    </citation>
    <scope>NUCLEOTIDE SEQUENCE [LARGE SCALE GENOMIC DNA]</scope>
    <source>
        <strain evidence="1 2">LSS48</strain>
    </source>
</reference>
<dbReference type="RefSeq" id="WP_044752665.1">
    <property type="nucleotide sequence ID" value="NZ_AP023391.1"/>
</dbReference>
<accession>A0A123TDG9</accession>
<evidence type="ECO:0000313" key="1">
    <source>
        <dbReference type="EMBL" id="CYV16806.1"/>
    </source>
</evidence>
<dbReference type="Proteomes" id="UP000073485">
    <property type="component" value="Unassembled WGS sequence"/>
</dbReference>
<organism evidence="1 2">
    <name type="scientific">Streptococcus suis</name>
    <dbReference type="NCBI Taxonomy" id="1307"/>
    <lineage>
        <taxon>Bacteria</taxon>
        <taxon>Bacillati</taxon>
        <taxon>Bacillota</taxon>
        <taxon>Bacilli</taxon>
        <taxon>Lactobacillales</taxon>
        <taxon>Streptococcaceae</taxon>
        <taxon>Streptococcus</taxon>
    </lineage>
</organism>
<protein>
    <submittedName>
        <fullName evidence="1">Uncharacterized protein</fullName>
    </submittedName>
</protein>
<evidence type="ECO:0000313" key="2">
    <source>
        <dbReference type="Proteomes" id="UP000073485"/>
    </source>
</evidence>
<name>A0A123TDG9_STRSU</name>
<sequence length="175" mass="20397">MLYKEKLQPIYCNLLGQTLSDILNKKQIQHNQIGYLDESDELDMIPETTIGQVLKGKRNLTSRTSLAFQEALELHCPKEVFFPSDVFKFELICQIVHLINTDESFNQTKLKKQLPNNLDNWLSQHQAELLTSLDSFISDFPDEETSYDMTQKIVDWLSEFACLIAQKRFDNCQIF</sequence>
<dbReference type="EMBL" id="FIGO01000022">
    <property type="protein sequence ID" value="CYV16806.1"/>
    <property type="molecule type" value="Genomic_DNA"/>
</dbReference>
<dbReference type="AlphaFoldDB" id="A0A123TDG9"/>